<feature type="compositionally biased region" description="Polar residues" evidence="1">
    <location>
        <begin position="32"/>
        <end position="44"/>
    </location>
</feature>
<dbReference type="PANTHER" id="PTHR23308">
    <property type="entry name" value="NUCLEAR INHIBITOR OF PROTEIN PHOSPHATASE-1"/>
    <property type="match status" value="1"/>
</dbReference>
<gene>
    <name evidence="3" type="ORF">SteCoe_28012</name>
</gene>
<evidence type="ECO:0000313" key="4">
    <source>
        <dbReference type="Proteomes" id="UP000187209"/>
    </source>
</evidence>
<proteinExistence type="predicted"/>
<comment type="caution">
    <text evidence="3">The sequence shown here is derived from an EMBL/GenBank/DDBJ whole genome shotgun (WGS) entry which is preliminary data.</text>
</comment>
<feature type="region of interest" description="Disordered" evidence="1">
    <location>
        <begin position="16"/>
        <end position="51"/>
    </location>
</feature>
<feature type="domain" description="FHA" evidence="2">
    <location>
        <begin position="201"/>
        <end position="253"/>
    </location>
</feature>
<dbReference type="Proteomes" id="UP000187209">
    <property type="component" value="Unassembled WGS sequence"/>
</dbReference>
<evidence type="ECO:0000259" key="2">
    <source>
        <dbReference type="PROSITE" id="PS50006"/>
    </source>
</evidence>
<dbReference type="SMART" id="SM00240">
    <property type="entry name" value="FHA"/>
    <property type="match status" value="2"/>
</dbReference>
<keyword evidence="4" id="KW-1185">Reference proteome</keyword>
<evidence type="ECO:0000313" key="3">
    <source>
        <dbReference type="EMBL" id="OMJ73327.1"/>
    </source>
</evidence>
<dbReference type="InterPro" id="IPR000253">
    <property type="entry name" value="FHA_dom"/>
</dbReference>
<feature type="compositionally biased region" description="Basic and acidic residues" evidence="1">
    <location>
        <begin position="18"/>
        <end position="31"/>
    </location>
</feature>
<dbReference type="Gene3D" id="2.60.200.20">
    <property type="match status" value="2"/>
</dbReference>
<dbReference type="CDD" id="cd00060">
    <property type="entry name" value="FHA"/>
    <property type="match status" value="2"/>
</dbReference>
<protein>
    <recommendedName>
        <fullName evidence="2">FHA domain-containing protein</fullName>
    </recommendedName>
</protein>
<dbReference type="SUPFAM" id="SSF49879">
    <property type="entry name" value="SMAD/FHA domain"/>
    <property type="match status" value="2"/>
</dbReference>
<dbReference type="PROSITE" id="PS50006">
    <property type="entry name" value="FHA_DOMAIN"/>
    <property type="match status" value="1"/>
</dbReference>
<sequence length="282" mass="32145">MLSLKRFCTCCFVSESGSRADSHPHEDKIHNQNDITNQNEGQSLQEKKLSSKNIKEHQKLKIIIIDSQELEVGKEYIMTSSGIKGKTQRINDGCIYGGCDPIINDIILSEKEKGVGKRHFMIQYDKKFKNKFAIRDLGEGMGTFIRIESHLHLKSNNIISFGDSHMIVSIDFNEGSKINLKFIDGPKVDQKFTFTINDCPINIGRMADCSIRFDDSSMSRYHCFIGFDNAWYIQDGDGYKPSTNGTWLYGEEFVEISDQMVFKAAETLFKVIYMKIQLDGEA</sequence>
<accession>A0A1R2B9B1</accession>
<dbReference type="InterPro" id="IPR008984">
    <property type="entry name" value="SMAD_FHA_dom_sf"/>
</dbReference>
<dbReference type="Pfam" id="PF00498">
    <property type="entry name" value="FHA"/>
    <property type="match status" value="2"/>
</dbReference>
<evidence type="ECO:0000256" key="1">
    <source>
        <dbReference type="SAM" id="MobiDB-lite"/>
    </source>
</evidence>
<dbReference type="InterPro" id="IPR050923">
    <property type="entry name" value="Cell_Proc_Reg/RNA_Proc"/>
</dbReference>
<dbReference type="EMBL" id="MPUH01000830">
    <property type="protein sequence ID" value="OMJ73327.1"/>
    <property type="molecule type" value="Genomic_DNA"/>
</dbReference>
<name>A0A1R2B9B1_9CILI</name>
<reference evidence="3 4" key="1">
    <citation type="submission" date="2016-11" db="EMBL/GenBank/DDBJ databases">
        <title>The macronuclear genome of Stentor coeruleus: a giant cell with tiny introns.</title>
        <authorList>
            <person name="Slabodnick M."/>
            <person name="Ruby J.G."/>
            <person name="Reiff S.B."/>
            <person name="Swart E.C."/>
            <person name="Gosai S."/>
            <person name="Prabakaran S."/>
            <person name="Witkowska E."/>
            <person name="Larue G.E."/>
            <person name="Fisher S."/>
            <person name="Freeman R.M."/>
            <person name="Gunawardena J."/>
            <person name="Chu W."/>
            <person name="Stover N.A."/>
            <person name="Gregory B.D."/>
            <person name="Nowacki M."/>
            <person name="Derisi J."/>
            <person name="Roy S.W."/>
            <person name="Marshall W.F."/>
            <person name="Sood P."/>
        </authorList>
    </citation>
    <scope>NUCLEOTIDE SEQUENCE [LARGE SCALE GENOMIC DNA]</scope>
    <source>
        <strain evidence="3">WM001</strain>
    </source>
</reference>
<organism evidence="3 4">
    <name type="scientific">Stentor coeruleus</name>
    <dbReference type="NCBI Taxonomy" id="5963"/>
    <lineage>
        <taxon>Eukaryota</taxon>
        <taxon>Sar</taxon>
        <taxon>Alveolata</taxon>
        <taxon>Ciliophora</taxon>
        <taxon>Postciliodesmatophora</taxon>
        <taxon>Heterotrichea</taxon>
        <taxon>Heterotrichida</taxon>
        <taxon>Stentoridae</taxon>
        <taxon>Stentor</taxon>
    </lineage>
</organism>
<dbReference type="AlphaFoldDB" id="A0A1R2B9B1"/>